<keyword evidence="5" id="KW-1133">Transmembrane helix</keyword>
<comment type="subcellular location">
    <subcellularLocation>
        <location evidence="1">Mitochondrion inner membrane</location>
        <topology evidence="1">Single-pass membrane protein</topology>
    </subcellularLocation>
</comment>
<keyword evidence="6" id="KW-0496">Mitochondrion</keyword>
<organism evidence="8 9">
    <name type="scientific">Glossina austeni</name>
    <name type="common">Savannah tsetse fly</name>
    <dbReference type="NCBI Taxonomy" id="7395"/>
    <lineage>
        <taxon>Eukaryota</taxon>
        <taxon>Metazoa</taxon>
        <taxon>Ecdysozoa</taxon>
        <taxon>Arthropoda</taxon>
        <taxon>Hexapoda</taxon>
        <taxon>Insecta</taxon>
        <taxon>Pterygota</taxon>
        <taxon>Neoptera</taxon>
        <taxon>Endopterygota</taxon>
        <taxon>Diptera</taxon>
        <taxon>Brachycera</taxon>
        <taxon>Muscomorpha</taxon>
        <taxon>Hippoboscoidea</taxon>
        <taxon>Glossinidae</taxon>
        <taxon>Glossina</taxon>
    </lineage>
</organism>
<keyword evidence="7" id="KW-0472">Membrane</keyword>
<name>A0A1A9UKX1_GLOAU</name>
<keyword evidence="3" id="KW-0812">Transmembrane</keyword>
<dbReference type="InterPro" id="IPR020164">
    <property type="entry name" value="Cyt_c_Oxase_assmbl_COX16"/>
</dbReference>
<evidence type="ECO:0000256" key="5">
    <source>
        <dbReference type="ARBA" id="ARBA00022989"/>
    </source>
</evidence>
<protein>
    <submittedName>
        <fullName evidence="8">Uncharacterized protein</fullName>
    </submittedName>
</protein>
<keyword evidence="9" id="KW-1185">Reference proteome</keyword>
<dbReference type="STRING" id="7395.A0A1A9UKX1"/>
<evidence type="ECO:0000313" key="8">
    <source>
        <dbReference type="EnsemblMetazoa" id="GAUT007852-PA"/>
    </source>
</evidence>
<evidence type="ECO:0000313" key="9">
    <source>
        <dbReference type="Proteomes" id="UP000078200"/>
    </source>
</evidence>
<evidence type="ECO:0000256" key="6">
    <source>
        <dbReference type="ARBA" id="ARBA00023128"/>
    </source>
</evidence>
<evidence type="ECO:0000256" key="7">
    <source>
        <dbReference type="ARBA" id="ARBA00023136"/>
    </source>
</evidence>
<evidence type="ECO:0000256" key="3">
    <source>
        <dbReference type="ARBA" id="ARBA00022692"/>
    </source>
</evidence>
<sequence length="121" mass="13884">MELVGVNMKKPEDVTIEREFEKIKKLDIENWENIRGPRPWEENNKYCYGYKYCKNHCNSTVPLNVPHIAGPSTTIIVTALTRPTRLPRCSPLSCRIQGNHKDADLLSTQLPANLFDICDIN</sequence>
<comment type="similarity">
    <text evidence="2">Belongs to the COX16 family.</text>
</comment>
<dbReference type="AlphaFoldDB" id="A0A1A9UKX1"/>
<keyword evidence="4" id="KW-0999">Mitochondrion inner membrane</keyword>
<dbReference type="EnsemblMetazoa" id="GAUT007852-RA">
    <property type="protein sequence ID" value="GAUT007852-PA"/>
    <property type="gene ID" value="GAUT007852"/>
</dbReference>
<proteinExistence type="inferred from homology"/>
<dbReference type="GO" id="GO:0005743">
    <property type="term" value="C:mitochondrial inner membrane"/>
    <property type="evidence" value="ECO:0007669"/>
    <property type="project" value="UniProtKB-SubCell"/>
</dbReference>
<accession>A0A1A9UKX1</accession>
<dbReference type="Proteomes" id="UP000078200">
    <property type="component" value="Unassembled WGS sequence"/>
</dbReference>
<dbReference type="VEuPathDB" id="VectorBase:GAUT007852"/>
<evidence type="ECO:0000256" key="2">
    <source>
        <dbReference type="ARBA" id="ARBA00008370"/>
    </source>
</evidence>
<reference evidence="8" key="1">
    <citation type="submission" date="2020-05" db="UniProtKB">
        <authorList>
            <consortium name="EnsemblMetazoa"/>
        </authorList>
    </citation>
    <scope>IDENTIFICATION</scope>
    <source>
        <strain evidence="8">TTRI</strain>
    </source>
</reference>
<evidence type="ECO:0000256" key="1">
    <source>
        <dbReference type="ARBA" id="ARBA00004434"/>
    </source>
</evidence>
<evidence type="ECO:0000256" key="4">
    <source>
        <dbReference type="ARBA" id="ARBA00022792"/>
    </source>
</evidence>
<dbReference type="Pfam" id="PF14138">
    <property type="entry name" value="COX16"/>
    <property type="match status" value="1"/>
</dbReference>